<feature type="transmembrane region" description="Helical" evidence="1">
    <location>
        <begin position="82"/>
        <end position="101"/>
    </location>
</feature>
<gene>
    <name evidence="2" type="ORF">CAMP_LOCUS4450</name>
</gene>
<dbReference type="AlphaFoldDB" id="A0A9P1IBI8"/>
<accession>A0A9P1IBI8</accession>
<protein>
    <recommendedName>
        <fullName evidence="4">MARVEL domain-containing protein</fullName>
    </recommendedName>
</protein>
<evidence type="ECO:0000313" key="3">
    <source>
        <dbReference type="Proteomes" id="UP001152747"/>
    </source>
</evidence>
<dbReference type="OrthoDB" id="5858019at2759"/>
<evidence type="ECO:0008006" key="4">
    <source>
        <dbReference type="Google" id="ProtNLM"/>
    </source>
</evidence>
<proteinExistence type="predicted"/>
<reference evidence="2" key="1">
    <citation type="submission" date="2022-11" db="EMBL/GenBank/DDBJ databases">
        <authorList>
            <person name="Kikuchi T."/>
        </authorList>
    </citation>
    <scope>NUCLEOTIDE SEQUENCE</scope>
    <source>
        <strain evidence="2">PS1010</strain>
    </source>
</reference>
<feature type="transmembrane region" description="Helical" evidence="1">
    <location>
        <begin position="46"/>
        <end position="70"/>
    </location>
</feature>
<comment type="caution">
    <text evidence="2">The sequence shown here is derived from an EMBL/GenBank/DDBJ whole genome shotgun (WGS) entry which is preliminary data.</text>
</comment>
<keyword evidence="1" id="KW-0472">Membrane</keyword>
<dbReference type="Proteomes" id="UP001152747">
    <property type="component" value="Unassembled WGS sequence"/>
</dbReference>
<name>A0A9P1IBI8_9PELO</name>
<keyword evidence="1" id="KW-0812">Transmembrane</keyword>
<organism evidence="2 3">
    <name type="scientific">Caenorhabditis angaria</name>
    <dbReference type="NCBI Taxonomy" id="860376"/>
    <lineage>
        <taxon>Eukaryota</taxon>
        <taxon>Metazoa</taxon>
        <taxon>Ecdysozoa</taxon>
        <taxon>Nematoda</taxon>
        <taxon>Chromadorea</taxon>
        <taxon>Rhabditida</taxon>
        <taxon>Rhabditina</taxon>
        <taxon>Rhabditomorpha</taxon>
        <taxon>Rhabditoidea</taxon>
        <taxon>Rhabditidae</taxon>
        <taxon>Peloderinae</taxon>
        <taxon>Caenorhabditis</taxon>
    </lineage>
</organism>
<keyword evidence="1" id="KW-1133">Transmembrane helix</keyword>
<evidence type="ECO:0000256" key="1">
    <source>
        <dbReference type="SAM" id="Phobius"/>
    </source>
</evidence>
<sequence>MSEKEKLKFANSFYFYLTLRFLAILCCVIVLCCVGLTQYWTNKTSAIFGMIFVIISLLFIGSSISILFVWDIRKSTLVKRCLFVFVSTLSILIAGIMFLVANDGCDQKLRTQFGCYENTSTGTFSVPAAFCFIILVFGIIDIGLNSFFYWRESKKDHIYDIPPAIQPISIIDTEKSIHDLYTEYQRKGQTTSV</sequence>
<keyword evidence="3" id="KW-1185">Reference proteome</keyword>
<feature type="transmembrane region" description="Helical" evidence="1">
    <location>
        <begin position="21"/>
        <end position="40"/>
    </location>
</feature>
<feature type="transmembrane region" description="Helical" evidence="1">
    <location>
        <begin position="126"/>
        <end position="150"/>
    </location>
</feature>
<dbReference type="EMBL" id="CANHGI010000002">
    <property type="protein sequence ID" value="CAI5441813.1"/>
    <property type="molecule type" value="Genomic_DNA"/>
</dbReference>
<evidence type="ECO:0000313" key="2">
    <source>
        <dbReference type="EMBL" id="CAI5441813.1"/>
    </source>
</evidence>